<dbReference type="GO" id="GO:0047753">
    <property type="term" value="F:choline-sulfatase activity"/>
    <property type="evidence" value="ECO:0007669"/>
    <property type="project" value="UniProtKB-EC"/>
</dbReference>
<evidence type="ECO:0000256" key="1">
    <source>
        <dbReference type="ARBA" id="ARBA00022723"/>
    </source>
</evidence>
<evidence type="ECO:0000313" key="5">
    <source>
        <dbReference type="EMBL" id="CAA9210888.1"/>
    </source>
</evidence>
<feature type="region of interest" description="Disordered" evidence="3">
    <location>
        <begin position="116"/>
        <end position="142"/>
    </location>
</feature>
<keyword evidence="1" id="KW-0479">Metal-binding</keyword>
<keyword evidence="2 5" id="KW-0378">Hydrolase</keyword>
<dbReference type="GO" id="GO:0046872">
    <property type="term" value="F:metal ion binding"/>
    <property type="evidence" value="ECO:0007669"/>
    <property type="project" value="UniProtKB-KW"/>
</dbReference>
<dbReference type="InterPro" id="IPR000917">
    <property type="entry name" value="Sulfatase_N"/>
</dbReference>
<protein>
    <submittedName>
        <fullName evidence="5">Choline-sulfatase</fullName>
        <ecNumber evidence="5">3.1.6.6</ecNumber>
    </submittedName>
</protein>
<dbReference type="InterPro" id="IPR017850">
    <property type="entry name" value="Alkaline_phosphatase_core_sf"/>
</dbReference>
<dbReference type="PANTHER" id="PTHR45953">
    <property type="entry name" value="IDURONATE 2-SULFATASE"/>
    <property type="match status" value="1"/>
</dbReference>
<sequence>MGHYLTNAGYDTILSGKMHFVGPDQLHGFRRRLTTDIYAEEFNMLDNRAPWSIARDPALFDPELGRGRHAGNYVGSNVHVGRWHHHLSYDEEAHFRGLEYLRARGAVNALAKTRAAAPMGAEERSAERVHAGPRGGSNAGNAGDGTQPFFLCVSYHHPHEPFWPPEDVWDLYEGADIQIPEFPENMEETYSMMDRWLNSNHGIRKFKDELRSPESLYRVRREYYALVTWIDRKVGELIQTLKERGLWENTVIFFSSDHGDMLCEKSMVQKRIFYDPSCRIPLIARFPHDQYAGTVVTEPVNLIDLLPTFLDLAGVPTEERLPMDGQSLMGLIDGTDSAPRTTFAEMHVEDNPVLCFMVRRGRYKLNYMHGVDAQLFDLEADPGEWHNLIGDGNAEHARIEEELRQAIVERFNLDAIETHIRRTIASRTLIRQAMKRNGTLWDYQPIFDANKDAMQQYLPGRLPTEG</sequence>
<dbReference type="SUPFAM" id="SSF53649">
    <property type="entry name" value="Alkaline phosphatase-like"/>
    <property type="match status" value="1"/>
</dbReference>
<dbReference type="PANTHER" id="PTHR45953:SF1">
    <property type="entry name" value="IDURONATE 2-SULFATASE"/>
    <property type="match status" value="1"/>
</dbReference>
<accession>A0A6J4H0A2</accession>
<name>A0A6J4H0A2_9CHLR</name>
<reference evidence="5" key="1">
    <citation type="submission" date="2020-02" db="EMBL/GenBank/DDBJ databases">
        <authorList>
            <person name="Meier V. D."/>
        </authorList>
    </citation>
    <scope>NUCLEOTIDE SEQUENCE</scope>
    <source>
        <strain evidence="5">AVDCRST_MAG77</strain>
    </source>
</reference>
<feature type="compositionally biased region" description="Basic and acidic residues" evidence="3">
    <location>
        <begin position="121"/>
        <end position="130"/>
    </location>
</feature>
<feature type="domain" description="Sulfatase N-terminal" evidence="4">
    <location>
        <begin position="146"/>
        <end position="315"/>
    </location>
</feature>
<evidence type="ECO:0000259" key="4">
    <source>
        <dbReference type="Pfam" id="PF00884"/>
    </source>
</evidence>
<dbReference type="AlphaFoldDB" id="A0A6J4H0A2"/>
<organism evidence="5">
    <name type="scientific">uncultured Chloroflexota bacterium</name>
    <dbReference type="NCBI Taxonomy" id="166587"/>
    <lineage>
        <taxon>Bacteria</taxon>
        <taxon>Bacillati</taxon>
        <taxon>Chloroflexota</taxon>
        <taxon>environmental samples</taxon>
    </lineage>
</organism>
<gene>
    <name evidence="5" type="ORF">AVDCRST_MAG77-259</name>
</gene>
<evidence type="ECO:0000256" key="3">
    <source>
        <dbReference type="SAM" id="MobiDB-lite"/>
    </source>
</evidence>
<dbReference type="GO" id="GO:0005737">
    <property type="term" value="C:cytoplasm"/>
    <property type="evidence" value="ECO:0007669"/>
    <property type="project" value="TreeGrafter"/>
</dbReference>
<proteinExistence type="predicted"/>
<evidence type="ECO:0000256" key="2">
    <source>
        <dbReference type="ARBA" id="ARBA00022801"/>
    </source>
</evidence>
<dbReference type="Gene3D" id="3.40.720.10">
    <property type="entry name" value="Alkaline Phosphatase, subunit A"/>
    <property type="match status" value="1"/>
</dbReference>
<dbReference type="Pfam" id="PF00884">
    <property type="entry name" value="Sulfatase"/>
    <property type="match status" value="1"/>
</dbReference>
<dbReference type="EC" id="3.1.6.6" evidence="5"/>
<dbReference type="EMBL" id="CADCTC010000002">
    <property type="protein sequence ID" value="CAA9210888.1"/>
    <property type="molecule type" value="Genomic_DNA"/>
</dbReference>